<accession>A0AAI9EDH6</accession>
<gene>
    <name evidence="2" type="ORF">LECACI_7A007580</name>
</gene>
<proteinExistence type="predicted"/>
<feature type="compositionally biased region" description="Polar residues" evidence="1">
    <location>
        <begin position="210"/>
        <end position="231"/>
    </location>
</feature>
<protein>
    <submittedName>
        <fullName evidence="2">Uncharacterized protein</fullName>
    </submittedName>
</protein>
<evidence type="ECO:0000313" key="3">
    <source>
        <dbReference type="Proteomes" id="UP001296104"/>
    </source>
</evidence>
<organism evidence="2 3">
    <name type="scientific">Lecanosticta acicola</name>
    <dbReference type="NCBI Taxonomy" id="111012"/>
    <lineage>
        <taxon>Eukaryota</taxon>
        <taxon>Fungi</taxon>
        <taxon>Dikarya</taxon>
        <taxon>Ascomycota</taxon>
        <taxon>Pezizomycotina</taxon>
        <taxon>Dothideomycetes</taxon>
        <taxon>Dothideomycetidae</taxon>
        <taxon>Mycosphaerellales</taxon>
        <taxon>Mycosphaerellaceae</taxon>
        <taxon>Lecanosticta</taxon>
    </lineage>
</organism>
<evidence type="ECO:0000256" key="1">
    <source>
        <dbReference type="SAM" id="MobiDB-lite"/>
    </source>
</evidence>
<dbReference type="Proteomes" id="UP001296104">
    <property type="component" value="Unassembled WGS sequence"/>
</dbReference>
<feature type="compositionally biased region" description="Basic and acidic residues" evidence="1">
    <location>
        <begin position="322"/>
        <end position="331"/>
    </location>
</feature>
<name>A0AAI9EDH6_9PEZI</name>
<feature type="region of interest" description="Disordered" evidence="1">
    <location>
        <begin position="210"/>
        <end position="263"/>
    </location>
</feature>
<evidence type="ECO:0000313" key="2">
    <source>
        <dbReference type="EMBL" id="CAK4032422.1"/>
    </source>
</evidence>
<dbReference type="EMBL" id="CAVMBE010000063">
    <property type="protein sequence ID" value="CAK4032422.1"/>
    <property type="molecule type" value="Genomic_DNA"/>
</dbReference>
<dbReference type="AlphaFoldDB" id="A0AAI9EDH6"/>
<sequence length="475" mass="53240">MPSKRRAEWDNHRAYSASSSKRARVTLNNTTRSSVKLVEASVPREIFEPHPDSGIGKDFHGVPYPLTLIPKKTRDTLNRGESDGALFLVAERVSWAFGTVSYAARSLNQVALWAVNTELDIYDPAVDEEDVVIGGRQSRKHGKWYPYQGRDEAKLAMEIVQEAELLTPSSWELWKDMADRAIQSAAKKAEDELVDLTDDDPVIKARRNAPNATTSARTVLQDISPNSNLAQTGAFPAGKAKNMDREPTSLHNQPSKRAEATRRDPNVRCSYQTLPAFYSLLDKIERTSPMGARFLESYAARLHSETCKHCWFERNILKSLLKETPEPEPEPKTISAAPSRNPVLQHRQQNVRGRVHQSAQPSATPYVLIGPPIYQTDPGAPVQPRHNSRAPQSPYISPYPPLSASTGPASQQHAIILPVLPESQAVMDMLTSWARADRNIRDLFEAFARRTATPEQERMFNCYVTAARYRVLPTR</sequence>
<keyword evidence="3" id="KW-1185">Reference proteome</keyword>
<reference evidence="2" key="1">
    <citation type="submission" date="2023-11" db="EMBL/GenBank/DDBJ databases">
        <authorList>
            <person name="Alioto T."/>
            <person name="Alioto T."/>
            <person name="Gomez Garrido J."/>
        </authorList>
    </citation>
    <scope>NUCLEOTIDE SEQUENCE</scope>
</reference>
<feature type="region of interest" description="Disordered" evidence="1">
    <location>
        <begin position="322"/>
        <end position="343"/>
    </location>
</feature>
<comment type="caution">
    <text evidence="2">The sequence shown here is derived from an EMBL/GenBank/DDBJ whole genome shotgun (WGS) entry which is preliminary data.</text>
</comment>
<feature type="region of interest" description="Disordered" evidence="1">
    <location>
        <begin position="374"/>
        <end position="407"/>
    </location>
</feature>